<comment type="similarity">
    <text evidence="12 13">Belongs to the TonB-dependent receptor family.</text>
</comment>
<dbReference type="CDD" id="cd01347">
    <property type="entry name" value="ligand_gated_channel"/>
    <property type="match status" value="1"/>
</dbReference>
<dbReference type="GO" id="GO:0009279">
    <property type="term" value="C:cell outer membrane"/>
    <property type="evidence" value="ECO:0007669"/>
    <property type="project" value="UniProtKB-SubCell"/>
</dbReference>
<keyword evidence="10 12" id="KW-0472">Membrane</keyword>
<evidence type="ECO:0000256" key="9">
    <source>
        <dbReference type="ARBA" id="ARBA00023077"/>
    </source>
</evidence>
<evidence type="ECO:0000256" key="3">
    <source>
        <dbReference type="ARBA" id="ARBA00022452"/>
    </source>
</evidence>
<keyword evidence="8" id="KW-0406">Ion transport</keyword>
<proteinExistence type="inferred from homology"/>
<evidence type="ECO:0000256" key="8">
    <source>
        <dbReference type="ARBA" id="ARBA00023065"/>
    </source>
</evidence>
<evidence type="ECO:0000256" key="6">
    <source>
        <dbReference type="ARBA" id="ARBA00022729"/>
    </source>
</evidence>
<evidence type="ECO:0000256" key="7">
    <source>
        <dbReference type="ARBA" id="ARBA00023004"/>
    </source>
</evidence>
<dbReference type="EMBL" id="NTMR01000010">
    <property type="protein sequence ID" value="PBK04740.1"/>
    <property type="molecule type" value="Genomic_DNA"/>
</dbReference>
<accession>A0A2A3MIQ6</accession>
<evidence type="ECO:0000256" key="12">
    <source>
        <dbReference type="PROSITE-ProRule" id="PRU01360"/>
    </source>
</evidence>
<evidence type="ECO:0000256" key="11">
    <source>
        <dbReference type="ARBA" id="ARBA00023237"/>
    </source>
</evidence>
<keyword evidence="7" id="KW-0408">Iron</keyword>
<feature type="domain" description="TonB-dependent receptor plug" evidence="15">
    <location>
        <begin position="93"/>
        <end position="182"/>
    </location>
</feature>
<evidence type="ECO:0000256" key="10">
    <source>
        <dbReference type="ARBA" id="ARBA00023136"/>
    </source>
</evidence>
<keyword evidence="3 12" id="KW-1134">Transmembrane beta strand</keyword>
<dbReference type="PROSITE" id="PS52016">
    <property type="entry name" value="TONB_DEPENDENT_REC_3"/>
    <property type="match status" value="1"/>
</dbReference>
<dbReference type="PANTHER" id="PTHR32552:SF68">
    <property type="entry name" value="FERRICHROME OUTER MEMBRANE TRANSPORTER_PHAGE RECEPTOR"/>
    <property type="match status" value="1"/>
</dbReference>
<dbReference type="Gene3D" id="2.40.170.20">
    <property type="entry name" value="TonB-dependent receptor, beta-barrel domain"/>
    <property type="match status" value="1"/>
</dbReference>
<evidence type="ECO:0000313" key="16">
    <source>
        <dbReference type="EMBL" id="PBK04740.1"/>
    </source>
</evidence>
<organism evidence="16 17">
    <name type="scientific">Pseudomonas abyssi</name>
    <dbReference type="NCBI Taxonomy" id="170540"/>
    <lineage>
        <taxon>Bacteria</taxon>
        <taxon>Pseudomonadati</taxon>
        <taxon>Pseudomonadota</taxon>
        <taxon>Gammaproteobacteria</taxon>
        <taxon>Pseudomonadales</taxon>
        <taxon>Pseudomonadaceae</taxon>
        <taxon>Pseudomonas</taxon>
    </lineage>
</organism>
<protein>
    <submittedName>
        <fullName evidence="16">TonB-dependent siderophore receptor</fullName>
    </submittedName>
</protein>
<comment type="caution">
    <text evidence="16">The sequence shown here is derived from an EMBL/GenBank/DDBJ whole genome shotgun (WGS) entry which is preliminary data.</text>
</comment>
<dbReference type="PANTHER" id="PTHR32552">
    <property type="entry name" value="FERRICHROME IRON RECEPTOR-RELATED"/>
    <property type="match status" value="1"/>
</dbReference>
<evidence type="ECO:0000259" key="15">
    <source>
        <dbReference type="Pfam" id="PF07715"/>
    </source>
</evidence>
<gene>
    <name evidence="16" type="ORF">CNQ84_08970</name>
</gene>
<feature type="domain" description="TonB-dependent receptor-like beta-barrel" evidence="14">
    <location>
        <begin position="254"/>
        <end position="681"/>
    </location>
</feature>
<dbReference type="InterPro" id="IPR012910">
    <property type="entry name" value="Plug_dom"/>
</dbReference>
<reference evidence="16 17" key="1">
    <citation type="submission" date="2017-09" db="EMBL/GenBank/DDBJ databases">
        <title>Pseudomonas abyssi sp. nov. isolated from Abyssopelagic Water.</title>
        <authorList>
            <person name="Wei Y."/>
        </authorList>
    </citation>
    <scope>NUCLEOTIDE SEQUENCE [LARGE SCALE GENOMIC DNA]</scope>
    <source>
        <strain evidence="16 17">MT5</strain>
    </source>
</reference>
<keyword evidence="4" id="KW-0410">Iron transport</keyword>
<evidence type="ECO:0000256" key="4">
    <source>
        <dbReference type="ARBA" id="ARBA00022496"/>
    </source>
</evidence>
<keyword evidence="2 12" id="KW-0813">Transport</keyword>
<evidence type="ECO:0000313" key="17">
    <source>
        <dbReference type="Proteomes" id="UP000242313"/>
    </source>
</evidence>
<evidence type="ECO:0000256" key="5">
    <source>
        <dbReference type="ARBA" id="ARBA00022692"/>
    </source>
</evidence>
<dbReference type="SUPFAM" id="SSF56935">
    <property type="entry name" value="Porins"/>
    <property type="match status" value="1"/>
</dbReference>
<dbReference type="Pfam" id="PF07715">
    <property type="entry name" value="Plug"/>
    <property type="match status" value="1"/>
</dbReference>
<keyword evidence="5 12" id="KW-0812">Transmembrane</keyword>
<keyword evidence="17" id="KW-1185">Reference proteome</keyword>
<keyword evidence="6" id="KW-0732">Signal</keyword>
<evidence type="ECO:0000259" key="14">
    <source>
        <dbReference type="Pfam" id="PF00593"/>
    </source>
</evidence>
<dbReference type="GO" id="GO:0015344">
    <property type="term" value="F:siderophore uptake transmembrane transporter activity"/>
    <property type="evidence" value="ECO:0007669"/>
    <property type="project" value="TreeGrafter"/>
</dbReference>
<dbReference type="AlphaFoldDB" id="A0A2A3MIQ6"/>
<comment type="subcellular location">
    <subcellularLocation>
        <location evidence="1 12">Cell outer membrane</location>
        <topology evidence="1 12">Multi-pass membrane protein</topology>
    </subcellularLocation>
</comment>
<dbReference type="InterPro" id="IPR036942">
    <property type="entry name" value="Beta-barrel_TonB_sf"/>
</dbReference>
<keyword evidence="9 13" id="KW-0798">TonB box</keyword>
<evidence type="ECO:0000256" key="1">
    <source>
        <dbReference type="ARBA" id="ARBA00004571"/>
    </source>
</evidence>
<dbReference type="InterPro" id="IPR000531">
    <property type="entry name" value="Beta-barrel_TonB"/>
</dbReference>
<dbReference type="InterPro" id="IPR039426">
    <property type="entry name" value="TonB-dep_rcpt-like"/>
</dbReference>
<sequence length="719" mass="80001">MREIASTLATDNAAWPMPLQYLQQEKALMTRPTLRPHLCLLPLALLAATATPAAPIQLPTQTVLGASDDAHELSLPLARSTLFLDQQPATHLGANLSESLQRVPGLLALNRQNYAQDVQISSRGFGARAQFGVRGVRLLQDGIPLTMPDGQGQPGLFDLDNLYRIEVLRGPLSSLYGNASGGIIQGFSSEGSYFPTLESRSAIGSDGLWRSRLKYGGQHGNLNVAANLSRLETDGYRDHSDTRRDMANLRLGWDIDDTSSLTLLFNALDQPDTQDPLGLTADALRADRQQPVAQAERFDTRKSIRHQQLGLNYRRRLANDDEITVMVYGGERDVQQFLAFTGNSLYSGGGVIELDRRFGGSEVGWQRDTELFKLPVTLAAGLSWDYQGEDRKGFANQFGRKGSLQRDEFNRVESREAYLISTWQLAPRWSLTAGARYSKVKFDSDDSYFIDGQDDSGSVRYDQTSPALGLSYQWTPEISLYGAIGQGFETPTAQELAYRPSGSGLNFDLQPSKANNAELGFKLRRARTQVDVAVFYTRVDDEIVTAEPQLNTDRSTYANAAKSTRQGIELSIQQQLAGNLTGYLAYTWLDARFDRYRNSNGEDLAGNRLPGVPRHSLYAELAWQPTDGFSTALEMQSLSQRYANDTNSADAPGYAAFNWRASYRQQFGNWQLEPFVRIDNLTDREYIGSLIVNGAGARYYEPAPERNWLLGVAVQYRWP</sequence>
<dbReference type="Gene3D" id="2.170.130.10">
    <property type="entry name" value="TonB-dependent receptor, plug domain"/>
    <property type="match status" value="1"/>
</dbReference>
<evidence type="ECO:0000256" key="13">
    <source>
        <dbReference type="RuleBase" id="RU003357"/>
    </source>
</evidence>
<dbReference type="Pfam" id="PF00593">
    <property type="entry name" value="TonB_dep_Rec_b-barrel"/>
    <property type="match status" value="1"/>
</dbReference>
<evidence type="ECO:0000256" key="2">
    <source>
        <dbReference type="ARBA" id="ARBA00022448"/>
    </source>
</evidence>
<dbReference type="Proteomes" id="UP000242313">
    <property type="component" value="Unassembled WGS sequence"/>
</dbReference>
<dbReference type="InterPro" id="IPR037066">
    <property type="entry name" value="Plug_dom_sf"/>
</dbReference>
<name>A0A2A3MIQ6_9PSED</name>
<keyword evidence="11 12" id="KW-0998">Cell outer membrane</keyword>
<keyword evidence="16" id="KW-0675">Receptor</keyword>